<feature type="domain" description="Protein kinase" evidence="3">
    <location>
        <begin position="63"/>
        <end position="379"/>
    </location>
</feature>
<dbReference type="InterPro" id="IPR036770">
    <property type="entry name" value="Ankyrin_rpt-contain_sf"/>
</dbReference>
<comment type="caution">
    <text evidence="4">The sequence shown here is derived from an EMBL/GenBank/DDBJ whole genome shotgun (WGS) entry which is preliminary data.</text>
</comment>
<accession>A0A5N6L4K0</accession>
<dbReference type="PROSITE" id="PS00108">
    <property type="entry name" value="PROTEIN_KINASE_ST"/>
    <property type="match status" value="1"/>
</dbReference>
<keyword evidence="5" id="KW-1185">Reference proteome</keyword>
<dbReference type="Gene3D" id="1.10.510.10">
    <property type="entry name" value="Transferase(Phosphotransferase) domain 1"/>
    <property type="match status" value="1"/>
</dbReference>
<gene>
    <name evidence="4" type="ORF">FH972_026635</name>
</gene>
<evidence type="ECO:0000259" key="3">
    <source>
        <dbReference type="PROSITE" id="PS50011"/>
    </source>
</evidence>
<name>A0A5N6L4K0_9ROSI</name>
<dbReference type="SUPFAM" id="SSF56112">
    <property type="entry name" value="Protein kinase-like (PK-like)"/>
    <property type="match status" value="1"/>
</dbReference>
<dbReference type="InterPro" id="IPR000719">
    <property type="entry name" value="Prot_kinase_dom"/>
</dbReference>
<protein>
    <recommendedName>
        <fullName evidence="3">Protein kinase domain-containing protein</fullName>
    </recommendedName>
</protein>
<evidence type="ECO:0000256" key="1">
    <source>
        <dbReference type="ARBA" id="ARBA00005843"/>
    </source>
</evidence>
<dbReference type="InterPro" id="IPR051681">
    <property type="entry name" value="Ser/Thr_Kinases-Pseudokinases"/>
</dbReference>
<organism evidence="4 5">
    <name type="scientific">Carpinus fangiana</name>
    <dbReference type="NCBI Taxonomy" id="176857"/>
    <lineage>
        <taxon>Eukaryota</taxon>
        <taxon>Viridiplantae</taxon>
        <taxon>Streptophyta</taxon>
        <taxon>Embryophyta</taxon>
        <taxon>Tracheophyta</taxon>
        <taxon>Spermatophyta</taxon>
        <taxon>Magnoliopsida</taxon>
        <taxon>eudicotyledons</taxon>
        <taxon>Gunneridae</taxon>
        <taxon>Pentapetalae</taxon>
        <taxon>rosids</taxon>
        <taxon>fabids</taxon>
        <taxon>Fagales</taxon>
        <taxon>Betulaceae</taxon>
        <taxon>Carpinus</taxon>
    </lineage>
</organism>
<feature type="region of interest" description="Disordered" evidence="2">
    <location>
        <begin position="1"/>
        <end position="21"/>
    </location>
</feature>
<dbReference type="InterPro" id="IPR002110">
    <property type="entry name" value="Ankyrin_rpt"/>
</dbReference>
<dbReference type="PROSITE" id="PS50011">
    <property type="entry name" value="PROTEIN_KINASE_DOM"/>
    <property type="match status" value="1"/>
</dbReference>
<dbReference type="SMART" id="SM00220">
    <property type="entry name" value="S_TKc"/>
    <property type="match status" value="1"/>
</dbReference>
<comment type="similarity">
    <text evidence="1">Belongs to the protein kinase superfamily. TKL Ser/Thr protein kinase family.</text>
</comment>
<reference evidence="4 5" key="1">
    <citation type="submission" date="2019-06" db="EMBL/GenBank/DDBJ databases">
        <title>A chromosomal-level reference genome of Carpinus fangiana (Coryloideae, Betulaceae).</title>
        <authorList>
            <person name="Yang X."/>
            <person name="Wang Z."/>
            <person name="Zhang L."/>
            <person name="Hao G."/>
            <person name="Liu J."/>
            <person name="Yang Y."/>
        </authorList>
    </citation>
    <scope>NUCLEOTIDE SEQUENCE [LARGE SCALE GENOMIC DNA]</scope>
    <source>
        <strain evidence="4">Cfa_2016G</strain>
        <tissue evidence="4">Leaf</tissue>
    </source>
</reference>
<dbReference type="SUPFAM" id="SSF48403">
    <property type="entry name" value="Ankyrin repeat"/>
    <property type="match status" value="1"/>
</dbReference>
<dbReference type="InterPro" id="IPR008271">
    <property type="entry name" value="Ser/Thr_kinase_AS"/>
</dbReference>
<dbReference type="InterPro" id="IPR011009">
    <property type="entry name" value="Kinase-like_dom_sf"/>
</dbReference>
<sequence length="1506" mass="169033">MAVSSELIRTRAGLRNDHDTEEQVVDNDTYSPLNFVHPLIFLHDQWSRANRSGVPVSGHVKSSHQLPVLGKGLSFTVRAGTFQIDGLEPSPSHVAMKIPNLNFTPSSVKTKAETDRARSILNEVHILTHEPLRMHGNIVQLLALSWTEASSDDDSLVLMMLMAPAMSGTLADLQSQKKSLSYDLKMRLCDDVSQGLQALHVCGVVHGDVKSENVLVFTAEDGHMIAKVSDFGTAVVLDFTSNGTIEDDPDYYLPASTRLWMAPEASGPVRRSKLHLTDIYSFGLLAWRVLIDGANPFDEFDMPRDIEARSAKIETIKREFSAGHAGMAIAKIENSLGIPSSSLQSFSLLWLFLCTIQCAPEKRSLSAALNHGKHHEPYVAASPTSRSQADVRIRVIPNIDQFRLSPIQFDMLKTSAVDCVNTRRLDTKLQHQLVNAYRETLDAATSIIGQNPANLLAQSYVLQCSWVLIIFRFGSIGKWNGSLAEDVLPLAFTVLQLAKGREKHTVLSLLFSLAETYPETKSVFKFSEIIDAASQAALEGVFSALFFLRRYRASGLTGKEYFFGRENTEELSEDTAAALDRLDGLARISTETHELDGEQGELERTEKLVIGIQSLLSEQMSPVRNEKSPLLRACHQGQTRQVAALLGHDHDAAILSPFGESCLHWLYAFPEEDMEKIANQLYAQGADPLAVAEDPTAESQLESSRHKQLGLIYKDNPLCRSVSVGSLAAVKELTRLLQKVDIDTSAKYSILYEVSVLAASLHMAEILKHIILELESQCYSVLEESLGKWRFEIWRSHLFRGATLVEVETCRFSLHGKLWDKALKDTFIVLDDYGDIPELVSPIIAMAKKPTHPIFMAIKLGSQRVCTHIVLHTRWGADTEVIDPSTGYTALCWAMQENWIDFFDALVQRGAILDLQGQYPEEHFLADARSTYLHLCAEMKSSKYFAEELIRRGIPTGLADKYDRSALFLCICGDAVDTARVLVHHGEDLNQTDADGFTLIGQLLRQKNRRRINHLECALKEFGVILNAIVHEEKQLTVFHMAAGLLSEVEQSQGIMQILLPVFPVQYVNFSSARGAYPFHEAITSLDVTAFELLQKVRADLDVKDPYGNDLLEVTRVLMLGATLDKMEQKKYATRLAERTENLLDAVENAKEWPNSGEFFRLVRRLEHELEPIVEKSALIDHADVRRRQIFDLVASACRSVDMVLTDWLEVHEFGRHIHRVISPTFTLRLHCFFEADGHSNLSEEDMQQVYEKHPWMVRGVSDRQLSGLQQGAVMHFYFMRIRDKLRAAKQQGIAANLDRDEALFAKYAERPSAAGWPYSQATVNYPNGLLHDWSYALGNHRQKAQLPEGMFEELATWNALHEAGSLDAIGFSPEFEALHFQPPLQKVELCTATRIKPVFKWALYCSCVDRPFESFSEKFVTSMVQRHGHGPRVTTTGEDAGSGLLREADRCFHQTHYLPIEMPPMKARPGFEPEGGLWQPFLCGVEGEEHEEEVGVKKENQEHNE</sequence>
<dbReference type="EMBL" id="VIBQ01000101">
    <property type="protein sequence ID" value="KAB8766475.1"/>
    <property type="molecule type" value="Genomic_DNA"/>
</dbReference>
<dbReference type="Proteomes" id="UP000327013">
    <property type="component" value="Unassembled WGS sequence"/>
</dbReference>
<evidence type="ECO:0000256" key="2">
    <source>
        <dbReference type="SAM" id="MobiDB-lite"/>
    </source>
</evidence>
<evidence type="ECO:0000313" key="4">
    <source>
        <dbReference type="EMBL" id="KAB8766475.1"/>
    </source>
</evidence>
<dbReference type="Pfam" id="PF00069">
    <property type="entry name" value="Pkinase"/>
    <property type="match status" value="1"/>
</dbReference>
<dbReference type="GO" id="GO:0005524">
    <property type="term" value="F:ATP binding"/>
    <property type="evidence" value="ECO:0007669"/>
    <property type="project" value="InterPro"/>
</dbReference>
<proteinExistence type="inferred from homology"/>
<evidence type="ECO:0000313" key="5">
    <source>
        <dbReference type="Proteomes" id="UP000327013"/>
    </source>
</evidence>
<dbReference type="SMART" id="SM00248">
    <property type="entry name" value="ANK"/>
    <property type="match status" value="7"/>
</dbReference>
<dbReference type="Gene3D" id="1.25.40.20">
    <property type="entry name" value="Ankyrin repeat-containing domain"/>
    <property type="match status" value="2"/>
</dbReference>
<dbReference type="OrthoDB" id="3789954at2759"/>
<dbReference type="GO" id="GO:0004674">
    <property type="term" value="F:protein serine/threonine kinase activity"/>
    <property type="evidence" value="ECO:0007669"/>
    <property type="project" value="TreeGrafter"/>
</dbReference>
<dbReference type="PANTHER" id="PTHR44329">
    <property type="entry name" value="SERINE/THREONINE-PROTEIN KINASE TNNI3K-RELATED"/>
    <property type="match status" value="1"/>
</dbReference>